<comment type="similarity">
    <text evidence="4 19">Belongs to the dihydroorotate dehydrogenase family. Type 2 subfamily.</text>
</comment>
<evidence type="ECO:0000256" key="17">
    <source>
        <dbReference type="PROSITE-ProRule" id="PRU00282"/>
    </source>
</evidence>
<dbReference type="InterPro" id="IPR013785">
    <property type="entry name" value="Aldolase_TIM"/>
</dbReference>
<accession>A0A3R7FWP2</accession>
<dbReference type="NCBIfam" id="NF003645">
    <property type="entry name" value="PRK05286.1-2"/>
    <property type="match status" value="1"/>
</dbReference>
<dbReference type="GO" id="GO:0005743">
    <property type="term" value="C:mitochondrial inner membrane"/>
    <property type="evidence" value="ECO:0007669"/>
    <property type="project" value="UniProtKB-SubCell"/>
</dbReference>
<evidence type="ECO:0000256" key="10">
    <source>
        <dbReference type="ARBA" id="ARBA00022792"/>
    </source>
</evidence>
<dbReference type="Proteomes" id="UP000285883">
    <property type="component" value="Unassembled WGS sequence"/>
</dbReference>
<evidence type="ECO:0000256" key="9">
    <source>
        <dbReference type="ARBA" id="ARBA00022692"/>
    </source>
</evidence>
<keyword evidence="18" id="KW-0813">Transport</keyword>
<dbReference type="PROSITE" id="PS00911">
    <property type="entry name" value="DHODEHASE_1"/>
    <property type="match status" value="1"/>
</dbReference>
<dbReference type="FunFam" id="1.50.40.10:FF:000398">
    <property type="entry name" value="Uncharacterized protein"/>
    <property type="match status" value="1"/>
</dbReference>
<dbReference type="InterPro" id="IPR001295">
    <property type="entry name" value="Dihydroorotate_DH_CS"/>
</dbReference>
<dbReference type="FunFam" id="3.20.20.70:FF:000066">
    <property type="entry name" value="Dihydroorotate dehydrogenase (quinone), mitochondrial"/>
    <property type="match status" value="1"/>
</dbReference>
<dbReference type="InterPro" id="IPR005719">
    <property type="entry name" value="Dihydroorotate_DH_2"/>
</dbReference>
<dbReference type="Gene3D" id="1.50.40.10">
    <property type="entry name" value="Mitochondrial carrier domain"/>
    <property type="match status" value="1"/>
</dbReference>
<evidence type="ECO:0000256" key="3">
    <source>
        <dbReference type="ARBA" id="ARBA00005161"/>
    </source>
</evidence>
<keyword evidence="8 19" id="KW-0288">FMN</keyword>
<dbReference type="Pfam" id="PF00153">
    <property type="entry name" value="Mito_carr"/>
    <property type="match status" value="2"/>
</dbReference>
<evidence type="ECO:0000313" key="23">
    <source>
        <dbReference type="Proteomes" id="UP000285624"/>
    </source>
</evidence>
<sequence length="581" mass="63329">MMPVVRLFDPETAHKIAVQCARFGLTPKDPETDPELLRIKAFGLDFTNPLGIAAGFDKDGEAMEGMLDIGFGCVEIGSVTPKPQPGNPKPRVFRLAEDRGVINRYGFNSNGLEAVGARLERYVGSREKRTSSGQGHRAGVLGVNLGKNKTTEDAAADYVQGVHALGKYADYLVVNVSSPNTPGLRTLQGKIQLQELLVRVLKARDEVATTEKRDIPLLVKIAPDLTEHDKEDIAAVALELKLDGLVVSNTTLSRPETLKGEAKGETGGLSGLPVRDLSTKVLGDMYKLTNGQILLIGVGGVSTGQDAYDKIRAGASLVQMYSCLIYESPLAVPRAKKELAALLRADGYENVADAVGAAHNASIMFGLMGQYRYFYSKHLFDNPDYSLIAAGVSTGMTEGVLYTPFETIKVRMQTLYGGTRTRVSNWHVVKDVYSRNGLRGLYRGIAPTAGREMVGNAVYFMAYETTKEMLLKKFVHDVPNLSSESASLRTYQSIAFSGGCAGFSYWLATFPIDTVKSVLQADRLDKPRFSGVVDCCRKLYTEGGVNRFYRGITPSLVRAFPANAVTFVAFEKTMSSLNQYF</sequence>
<dbReference type="Pfam" id="PF01180">
    <property type="entry name" value="DHO_dh"/>
    <property type="match status" value="1"/>
</dbReference>
<evidence type="ECO:0000256" key="6">
    <source>
        <dbReference type="ARBA" id="ARBA00017599"/>
    </source>
</evidence>
<protein>
    <recommendedName>
        <fullName evidence="6 19">Dihydroorotate dehydrogenase (quinone), mitochondrial</fullName>
        <shortName evidence="19">DHOdehase</shortName>
        <ecNumber evidence="5 19">1.3.5.2</ecNumber>
    </recommendedName>
</protein>
<dbReference type="EC" id="1.3.5.2" evidence="5 19"/>
<feature type="repeat" description="Solcar" evidence="17">
    <location>
        <begin position="385"/>
        <end position="469"/>
    </location>
</feature>
<evidence type="ECO:0000313" key="21">
    <source>
        <dbReference type="EMBL" id="RLN02628.1"/>
    </source>
</evidence>
<dbReference type="InterPro" id="IPR023395">
    <property type="entry name" value="MCP_dom_sf"/>
</dbReference>
<name>A0A3R7FWP2_9STRA</name>
<evidence type="ECO:0000256" key="13">
    <source>
        <dbReference type="ARBA" id="ARBA00023002"/>
    </source>
</evidence>
<dbReference type="PROSITE" id="PS00912">
    <property type="entry name" value="DHODEHASE_2"/>
    <property type="match status" value="1"/>
</dbReference>
<evidence type="ECO:0000256" key="5">
    <source>
        <dbReference type="ARBA" id="ARBA00012791"/>
    </source>
</evidence>
<comment type="cofactor">
    <cofactor evidence="19">
        <name>FMN</name>
        <dbReference type="ChEBI" id="CHEBI:58210"/>
    </cofactor>
    <text evidence="19">Binds 1 FMN per subunit.</text>
</comment>
<dbReference type="EMBL" id="MAYM02002172">
    <property type="protein sequence ID" value="RLN02628.1"/>
    <property type="molecule type" value="Genomic_DNA"/>
</dbReference>
<comment type="subcellular location">
    <subcellularLocation>
        <location evidence="1">Membrane</location>
        <topology evidence="1">Multi-pass membrane protein</topology>
    </subcellularLocation>
    <subcellularLocation>
        <location evidence="2 19">Mitochondrion inner membrane</location>
        <topology evidence="2 19">Single-pass membrane protein</topology>
    </subcellularLocation>
</comment>
<keyword evidence="11" id="KW-0809">Transit peptide</keyword>
<evidence type="ECO:0000259" key="20">
    <source>
        <dbReference type="Pfam" id="PF01180"/>
    </source>
</evidence>
<evidence type="ECO:0000256" key="7">
    <source>
        <dbReference type="ARBA" id="ARBA00022630"/>
    </source>
</evidence>
<dbReference type="UniPathway" id="UPA00070">
    <property type="reaction ID" value="UER00946"/>
</dbReference>
<dbReference type="SUPFAM" id="SSF103506">
    <property type="entry name" value="Mitochondrial carrier"/>
    <property type="match status" value="1"/>
</dbReference>
<comment type="catalytic activity">
    <reaction evidence="16 19">
        <text>(S)-dihydroorotate + a quinone = orotate + a quinol</text>
        <dbReference type="Rhea" id="RHEA:30187"/>
        <dbReference type="ChEBI" id="CHEBI:24646"/>
        <dbReference type="ChEBI" id="CHEBI:30839"/>
        <dbReference type="ChEBI" id="CHEBI:30864"/>
        <dbReference type="ChEBI" id="CHEBI:132124"/>
        <dbReference type="EC" id="1.3.5.2"/>
    </reaction>
</comment>
<evidence type="ECO:0000256" key="8">
    <source>
        <dbReference type="ARBA" id="ARBA00022643"/>
    </source>
</evidence>
<keyword evidence="9 17" id="KW-0812">Transmembrane</keyword>
<evidence type="ECO:0000313" key="22">
    <source>
        <dbReference type="EMBL" id="RLN76504.1"/>
    </source>
</evidence>
<dbReference type="NCBIfam" id="TIGR01036">
    <property type="entry name" value="pyrD_sub2"/>
    <property type="match status" value="1"/>
</dbReference>
<dbReference type="STRING" id="325452.A0A3R7FWP2"/>
<feature type="domain" description="Dihydroorotate dehydrogenase catalytic" evidence="20">
    <location>
        <begin position="37"/>
        <end position="343"/>
    </location>
</feature>
<evidence type="ECO:0000256" key="14">
    <source>
        <dbReference type="ARBA" id="ARBA00023128"/>
    </source>
</evidence>
<keyword evidence="12" id="KW-1133">Transmembrane helix</keyword>
<evidence type="ECO:0000256" key="4">
    <source>
        <dbReference type="ARBA" id="ARBA00005359"/>
    </source>
</evidence>
<keyword evidence="10 19" id="KW-0999">Mitochondrion inner membrane</keyword>
<evidence type="ECO:0000256" key="12">
    <source>
        <dbReference type="ARBA" id="ARBA00022989"/>
    </source>
</evidence>
<keyword evidence="15 17" id="KW-0472">Membrane</keyword>
<comment type="pathway">
    <text evidence="3 19">Pyrimidine metabolism; UMP biosynthesis via de novo pathway; orotate from (S)-dihydroorotate (quinone route): step 1/1.</text>
</comment>
<comment type="similarity">
    <text evidence="18">Belongs to the mitochondrial carrier (TC 2.A.29) family.</text>
</comment>
<dbReference type="Gene3D" id="3.20.20.70">
    <property type="entry name" value="Aldolase class I"/>
    <property type="match status" value="1"/>
</dbReference>
<keyword evidence="23" id="KW-1185">Reference proteome</keyword>
<dbReference type="GO" id="GO:0044205">
    <property type="term" value="P:'de novo' UMP biosynthetic process"/>
    <property type="evidence" value="ECO:0007669"/>
    <property type="project" value="UniProtKB-UniPathway"/>
</dbReference>
<dbReference type="SUPFAM" id="SSF51395">
    <property type="entry name" value="FMN-linked oxidoreductases"/>
    <property type="match status" value="1"/>
</dbReference>
<dbReference type="NCBIfam" id="NF003652">
    <property type="entry name" value="PRK05286.2-5"/>
    <property type="match status" value="1"/>
</dbReference>
<comment type="caution">
    <text evidence="21">The sequence shown here is derived from an EMBL/GenBank/DDBJ whole genome shotgun (WGS) entry which is preliminary data.</text>
</comment>
<keyword evidence="13 19" id="KW-0560">Oxidoreductase</keyword>
<proteinExistence type="inferred from homology"/>
<gene>
    <name evidence="21" type="ORF">BBI17_007427</name>
    <name evidence="22" type="ORF">BBO99_00007505</name>
</gene>
<dbReference type="PANTHER" id="PTHR48109">
    <property type="entry name" value="DIHYDROOROTATE DEHYDROGENASE (QUINONE), MITOCHONDRIAL-RELATED"/>
    <property type="match status" value="1"/>
</dbReference>
<evidence type="ECO:0000313" key="24">
    <source>
        <dbReference type="Proteomes" id="UP000285883"/>
    </source>
</evidence>
<dbReference type="PROSITE" id="PS50920">
    <property type="entry name" value="SOLCAR"/>
    <property type="match status" value="2"/>
</dbReference>
<dbReference type="CDD" id="cd04738">
    <property type="entry name" value="DHOD_2_like"/>
    <property type="match status" value="1"/>
</dbReference>
<dbReference type="PANTHER" id="PTHR48109:SF4">
    <property type="entry name" value="DIHYDROOROTATE DEHYDROGENASE (QUINONE), MITOCHONDRIAL"/>
    <property type="match status" value="1"/>
</dbReference>
<keyword evidence="7 19" id="KW-0285">Flavoprotein</keyword>
<evidence type="ECO:0000256" key="15">
    <source>
        <dbReference type="ARBA" id="ARBA00023136"/>
    </source>
</evidence>
<evidence type="ECO:0000256" key="2">
    <source>
        <dbReference type="ARBA" id="ARBA00004434"/>
    </source>
</evidence>
<dbReference type="Proteomes" id="UP000285624">
    <property type="component" value="Unassembled WGS sequence"/>
</dbReference>
<dbReference type="InterPro" id="IPR005720">
    <property type="entry name" value="Dihydroorotate_DH_cat"/>
</dbReference>
<evidence type="ECO:0000256" key="11">
    <source>
        <dbReference type="ARBA" id="ARBA00022946"/>
    </source>
</evidence>
<dbReference type="EMBL" id="MBDN02000313">
    <property type="protein sequence ID" value="RLN76504.1"/>
    <property type="molecule type" value="Genomic_DNA"/>
</dbReference>
<dbReference type="InterPro" id="IPR050074">
    <property type="entry name" value="DHO_dehydrogenase"/>
</dbReference>
<feature type="repeat" description="Solcar" evidence="17">
    <location>
        <begin position="489"/>
        <end position="576"/>
    </location>
</feature>
<evidence type="ECO:0000256" key="18">
    <source>
        <dbReference type="RuleBase" id="RU000488"/>
    </source>
</evidence>
<organism evidence="21 24">
    <name type="scientific">Phytophthora kernoviae</name>
    <dbReference type="NCBI Taxonomy" id="325452"/>
    <lineage>
        <taxon>Eukaryota</taxon>
        <taxon>Sar</taxon>
        <taxon>Stramenopiles</taxon>
        <taxon>Oomycota</taxon>
        <taxon>Peronosporomycetes</taxon>
        <taxon>Peronosporales</taxon>
        <taxon>Peronosporaceae</taxon>
        <taxon>Phytophthora</taxon>
    </lineage>
</organism>
<dbReference type="GO" id="GO:0006207">
    <property type="term" value="P:'de novo' pyrimidine nucleobase biosynthetic process"/>
    <property type="evidence" value="ECO:0007669"/>
    <property type="project" value="InterPro"/>
</dbReference>
<dbReference type="InterPro" id="IPR018108">
    <property type="entry name" value="MCP_transmembrane"/>
</dbReference>
<dbReference type="AlphaFoldDB" id="A0A3R7FWP2"/>
<keyword evidence="14 19" id="KW-0496">Mitochondrion</keyword>
<evidence type="ECO:0000256" key="1">
    <source>
        <dbReference type="ARBA" id="ARBA00004141"/>
    </source>
</evidence>
<evidence type="ECO:0000256" key="19">
    <source>
        <dbReference type="RuleBase" id="RU361255"/>
    </source>
</evidence>
<dbReference type="GO" id="GO:0106430">
    <property type="term" value="F:dihydroorotate dehydrogenase (quinone) activity"/>
    <property type="evidence" value="ECO:0007669"/>
    <property type="project" value="UniProtKB-EC"/>
</dbReference>
<reference evidence="23 24" key="1">
    <citation type="submission" date="2018-07" db="EMBL/GenBank/DDBJ databases">
        <title>Genome sequencing of oomycete isolates from Chile give support for New Zealand origin for Phytophthora kernoviae and make available the first Nothophytophthora sp. genome.</title>
        <authorList>
            <person name="Studholme D.J."/>
            <person name="Sanfuentes E."/>
            <person name="Panda P."/>
            <person name="Hill R."/>
            <person name="Sambles C."/>
            <person name="Grant M."/>
            <person name="Williams N.M."/>
            <person name="Mcdougal R.L."/>
        </authorList>
    </citation>
    <scope>NUCLEOTIDE SEQUENCE [LARGE SCALE GENOMIC DNA]</scope>
    <source>
        <strain evidence="21">Chile2</strain>
        <strain evidence="22">Chile4</strain>
    </source>
</reference>
<evidence type="ECO:0000256" key="16">
    <source>
        <dbReference type="ARBA" id="ARBA00048639"/>
    </source>
</evidence>